<name>A0A8S5UY99_9VIRU</name>
<sequence>MSNDRNVVEDVAPVSDVLEGVCTVRSTLKHAVGKAIGNE</sequence>
<proteinExistence type="predicted"/>
<accession>A0A8S5UY99</accession>
<evidence type="ECO:0000313" key="1">
    <source>
        <dbReference type="EMBL" id="DAF99471.1"/>
    </source>
</evidence>
<dbReference type="EMBL" id="BK016166">
    <property type="protein sequence ID" value="DAF99471.1"/>
    <property type="molecule type" value="Genomic_DNA"/>
</dbReference>
<protein>
    <submittedName>
        <fullName evidence="1">Uncharacterized protein</fullName>
    </submittedName>
</protein>
<reference evidence="1" key="1">
    <citation type="journal article" date="2021" name="Proc. Natl. Acad. Sci. U.S.A.">
        <title>A Catalog of Tens of Thousands of Viruses from Human Metagenomes Reveals Hidden Associations with Chronic Diseases.</title>
        <authorList>
            <person name="Tisza M.J."/>
            <person name="Buck C.B."/>
        </authorList>
    </citation>
    <scope>NUCLEOTIDE SEQUENCE</scope>
    <source>
        <strain evidence="1">CtKtV17</strain>
    </source>
</reference>
<organism evidence="1">
    <name type="scientific">Phage sp. ctKtV17</name>
    <dbReference type="NCBI Taxonomy" id="2825792"/>
    <lineage>
        <taxon>Viruses</taxon>
    </lineage>
</organism>